<feature type="region of interest" description="Disordered" evidence="1">
    <location>
        <begin position="81"/>
        <end position="101"/>
    </location>
</feature>
<evidence type="ECO:0000256" key="1">
    <source>
        <dbReference type="SAM" id="MobiDB-lite"/>
    </source>
</evidence>
<evidence type="ECO:0000313" key="2">
    <source>
        <dbReference type="EMBL" id="CAB3986591.1"/>
    </source>
</evidence>
<proteinExistence type="predicted"/>
<dbReference type="InterPro" id="IPR012337">
    <property type="entry name" value="RNaseH-like_sf"/>
</dbReference>
<evidence type="ECO:0000313" key="3">
    <source>
        <dbReference type="Proteomes" id="UP001152795"/>
    </source>
</evidence>
<dbReference type="Proteomes" id="UP001152795">
    <property type="component" value="Unassembled WGS sequence"/>
</dbReference>
<dbReference type="PANTHER" id="PTHR47501">
    <property type="entry name" value="TRANSPOSASE-RELATED"/>
    <property type="match status" value="1"/>
</dbReference>
<accession>A0A6S7GPQ6</accession>
<dbReference type="AlphaFoldDB" id="A0A6S7GPQ6"/>
<organism evidence="2 3">
    <name type="scientific">Paramuricea clavata</name>
    <name type="common">Red gorgonian</name>
    <name type="synonym">Violescent sea-whip</name>
    <dbReference type="NCBI Taxonomy" id="317549"/>
    <lineage>
        <taxon>Eukaryota</taxon>
        <taxon>Metazoa</taxon>
        <taxon>Cnidaria</taxon>
        <taxon>Anthozoa</taxon>
        <taxon>Octocorallia</taxon>
        <taxon>Malacalcyonacea</taxon>
        <taxon>Plexauridae</taxon>
        <taxon>Paramuricea</taxon>
    </lineage>
</organism>
<dbReference type="OrthoDB" id="10057873at2759"/>
<comment type="caution">
    <text evidence="2">The sequence shown here is derived from an EMBL/GenBank/DDBJ whole genome shotgun (WGS) entry which is preliminary data.</text>
</comment>
<keyword evidence="3" id="KW-1185">Reference proteome</keyword>
<gene>
    <name evidence="2" type="ORF">PACLA_8A018264</name>
</gene>
<feature type="compositionally biased region" description="Polar residues" evidence="1">
    <location>
        <begin position="81"/>
        <end position="95"/>
    </location>
</feature>
<dbReference type="PANTHER" id="PTHR47501:SF5">
    <property type="entry name" value="HAT C-TERMINAL DIMERISATION DOMAIN-CONTAINING PROTEIN"/>
    <property type="match status" value="1"/>
</dbReference>
<sequence>MSNSVDVVDIDAAVIHPWSYLYSIFEIVNVGSKSARVKCLLSLPLQKVLSSALNSPSNLQKHVERIHPSELKTYKSLTAGMQSSAKRKNGPTQSCETDHPLRKQLKIGENREMLSASNHNKTLSQADIDHMILDFAIDGLLPFRFVSLTSFNRIIKAISPKFNVISESTLKRRYGDLATTISQNIKSILNVSYVATTTDGWSMRGRSFVGVTAHWIDPNTIKRFWAALSCEHLQGSHTYDVLAGALSSIHIKFGNAKKVVSTTTDNASNFVKAFLDEDEEDDTVDEDLIQPVSITATLVNQRSNGRGTNVQLPPHQRCACHSLNLIATKDAQDAELDSQFKKLHRSSSAKATAIWNKSSRSVQTAEAIVEICKQALVKPNQTRWNSWYMAIQRLVKINKDDPRALALLCERIKLPRSILVNIQDKLTYCEPLAEALIAGIDKRFGTMMRDPKLLAASLIHPHFKTDSLIPNELIEAVTLTDDQNERSCPDEFEDLFGRKSKQKGPDPMQQLQHFLSLPVSQSANEILQWSQLKDIFLELNTPMPSSAASERLFSADHRSFYLVGVELMIPTLRTN</sequence>
<name>A0A6S7GPQ6_PARCT</name>
<protein>
    <submittedName>
        <fullName evidence="2">Tol2 transposase</fullName>
    </submittedName>
</protein>
<dbReference type="EMBL" id="CACRXK020001039">
    <property type="protein sequence ID" value="CAB3986591.1"/>
    <property type="molecule type" value="Genomic_DNA"/>
</dbReference>
<dbReference type="SUPFAM" id="SSF53098">
    <property type="entry name" value="Ribonuclease H-like"/>
    <property type="match status" value="1"/>
</dbReference>
<reference evidence="2" key="1">
    <citation type="submission" date="2020-04" db="EMBL/GenBank/DDBJ databases">
        <authorList>
            <person name="Alioto T."/>
            <person name="Alioto T."/>
            <person name="Gomez Garrido J."/>
        </authorList>
    </citation>
    <scope>NUCLEOTIDE SEQUENCE</scope>
    <source>
        <strain evidence="2">A484AB</strain>
    </source>
</reference>